<evidence type="ECO:0000256" key="12">
    <source>
        <dbReference type="ARBA" id="ARBA00052335"/>
    </source>
</evidence>
<accession>A0A1Q3G5B6</accession>
<dbReference type="AlphaFoldDB" id="A0A1Q3G5B6"/>
<dbReference type="CDD" id="cd04301">
    <property type="entry name" value="NAT_SF"/>
    <property type="match status" value="1"/>
</dbReference>
<dbReference type="InterPro" id="IPR016181">
    <property type="entry name" value="Acyl_CoA_acyltransferase"/>
</dbReference>
<evidence type="ECO:0000256" key="9">
    <source>
        <dbReference type="ARBA" id="ARBA00051711"/>
    </source>
</evidence>
<comment type="catalytic activity">
    <reaction evidence="6">
        <text>dopamine + (9Z)-octadecenoyl-CoA = N-(9Z-octadecanoyl)-dopamine + CoA + H(+)</text>
        <dbReference type="Rhea" id="RHEA:51380"/>
        <dbReference type="ChEBI" id="CHEBI:15378"/>
        <dbReference type="ChEBI" id="CHEBI:31883"/>
        <dbReference type="ChEBI" id="CHEBI:57287"/>
        <dbReference type="ChEBI" id="CHEBI:57387"/>
        <dbReference type="ChEBI" id="CHEBI:59905"/>
    </reaction>
    <physiologicalReaction direction="left-to-right" evidence="6">
        <dbReference type="Rhea" id="RHEA:51381"/>
    </physiologicalReaction>
</comment>
<comment type="catalytic activity">
    <reaction evidence="9">
        <text>dopamine + acetyl-CoA = N-acetyldopamine + CoA + H(+)</text>
        <dbReference type="Rhea" id="RHEA:51388"/>
        <dbReference type="ChEBI" id="CHEBI:15378"/>
        <dbReference type="ChEBI" id="CHEBI:57287"/>
        <dbReference type="ChEBI" id="CHEBI:57288"/>
        <dbReference type="ChEBI" id="CHEBI:59905"/>
        <dbReference type="ChEBI" id="CHEBI:125678"/>
    </reaction>
    <physiologicalReaction direction="left-to-right" evidence="9">
        <dbReference type="Rhea" id="RHEA:51389"/>
    </physiologicalReaction>
</comment>
<evidence type="ECO:0000256" key="1">
    <source>
        <dbReference type="ARBA" id="ARBA00022679"/>
    </source>
</evidence>
<comment type="catalytic activity">
    <reaction evidence="13">
        <text>serotonin + acetyl-CoA = N-acetylserotonin + CoA + H(+)</text>
        <dbReference type="Rhea" id="RHEA:25217"/>
        <dbReference type="ChEBI" id="CHEBI:15378"/>
        <dbReference type="ChEBI" id="CHEBI:17697"/>
        <dbReference type="ChEBI" id="CHEBI:57287"/>
        <dbReference type="ChEBI" id="CHEBI:57288"/>
        <dbReference type="ChEBI" id="CHEBI:350546"/>
        <dbReference type="EC" id="2.3.1.87"/>
    </reaction>
    <physiologicalReaction direction="left-to-right" evidence="13">
        <dbReference type="Rhea" id="RHEA:25218"/>
    </physiologicalReaction>
</comment>
<dbReference type="FunFam" id="3.40.630.30:FF:000046">
    <property type="entry name" value="Dopamine N-acetyltransferase"/>
    <property type="match status" value="1"/>
</dbReference>
<evidence type="ECO:0000256" key="3">
    <source>
        <dbReference type="ARBA" id="ARBA00037926"/>
    </source>
</evidence>
<evidence type="ECO:0000256" key="7">
    <source>
        <dbReference type="ARBA" id="ARBA00050849"/>
    </source>
</evidence>
<evidence type="ECO:0000256" key="5">
    <source>
        <dbReference type="ARBA" id="ARBA00039114"/>
    </source>
</evidence>
<dbReference type="PANTHER" id="PTHR20905:SF1">
    <property type="entry name" value="AT07410P-RELATED"/>
    <property type="match status" value="1"/>
</dbReference>
<evidence type="ECO:0000256" key="11">
    <source>
        <dbReference type="ARBA" id="ARBA00052178"/>
    </source>
</evidence>
<evidence type="ECO:0000256" key="10">
    <source>
        <dbReference type="ARBA" id="ARBA00051823"/>
    </source>
</evidence>
<dbReference type="GO" id="GO:0004059">
    <property type="term" value="F:aralkylamine N-acetyltransferase activity"/>
    <property type="evidence" value="ECO:0007669"/>
    <property type="project" value="UniProtKB-EC"/>
</dbReference>
<proteinExistence type="inferred from homology"/>
<comment type="catalytic activity">
    <reaction evidence="11">
        <text>serotonin + hexadecanoyl-CoA = N-hexadecanoyl-serotonin + CoA + H(+)</text>
        <dbReference type="Rhea" id="RHEA:51384"/>
        <dbReference type="ChEBI" id="CHEBI:15378"/>
        <dbReference type="ChEBI" id="CHEBI:57287"/>
        <dbReference type="ChEBI" id="CHEBI:57379"/>
        <dbReference type="ChEBI" id="CHEBI:134059"/>
        <dbReference type="ChEBI" id="CHEBI:350546"/>
    </reaction>
    <physiologicalReaction direction="left-to-right" evidence="11">
        <dbReference type="Rhea" id="RHEA:51385"/>
    </physiologicalReaction>
</comment>
<comment type="catalytic activity">
    <reaction evidence="7">
        <text>serotonin + octadecanoyl-CoA = N-octadecanoyl-serotonin + CoA + H(+)</text>
        <dbReference type="Rhea" id="RHEA:51400"/>
        <dbReference type="ChEBI" id="CHEBI:15378"/>
        <dbReference type="ChEBI" id="CHEBI:57287"/>
        <dbReference type="ChEBI" id="CHEBI:57394"/>
        <dbReference type="ChEBI" id="CHEBI:134065"/>
        <dbReference type="ChEBI" id="CHEBI:350546"/>
    </reaction>
    <physiologicalReaction direction="left-to-right" evidence="7">
        <dbReference type="Rhea" id="RHEA:51401"/>
    </physiologicalReaction>
</comment>
<comment type="catalytic activity">
    <reaction evidence="12">
        <text>dopamine + hexadecanoyl-CoA = N-hexadecanoyl-dopamine + CoA + H(+)</text>
        <dbReference type="Rhea" id="RHEA:51376"/>
        <dbReference type="ChEBI" id="CHEBI:15378"/>
        <dbReference type="ChEBI" id="CHEBI:57287"/>
        <dbReference type="ChEBI" id="CHEBI:57379"/>
        <dbReference type="ChEBI" id="CHEBI:59905"/>
        <dbReference type="ChEBI" id="CHEBI:134058"/>
    </reaction>
    <physiologicalReaction direction="left-to-right" evidence="12">
        <dbReference type="Rhea" id="RHEA:51377"/>
    </physiologicalReaction>
</comment>
<dbReference type="EC" id="2.3.1.87" evidence="5"/>
<keyword evidence="1" id="KW-0808">Transferase</keyword>
<name>A0A1Q3G5B6_CULTA</name>
<dbReference type="EMBL" id="GFDL01000047">
    <property type="protein sequence ID" value="JAV34998.1"/>
    <property type="molecule type" value="Transcribed_RNA"/>
</dbReference>
<organism evidence="14">
    <name type="scientific">Culex tarsalis</name>
    <name type="common">Encephalitis mosquito</name>
    <dbReference type="NCBI Taxonomy" id="7177"/>
    <lineage>
        <taxon>Eukaryota</taxon>
        <taxon>Metazoa</taxon>
        <taxon>Ecdysozoa</taxon>
        <taxon>Arthropoda</taxon>
        <taxon>Hexapoda</taxon>
        <taxon>Insecta</taxon>
        <taxon>Pterygota</taxon>
        <taxon>Neoptera</taxon>
        <taxon>Endopterygota</taxon>
        <taxon>Diptera</taxon>
        <taxon>Nematocera</taxon>
        <taxon>Culicoidea</taxon>
        <taxon>Culicidae</taxon>
        <taxon>Culicinae</taxon>
        <taxon>Culicini</taxon>
        <taxon>Culex</taxon>
        <taxon>Culex</taxon>
    </lineage>
</organism>
<keyword evidence="2" id="KW-0012">Acyltransferase</keyword>
<evidence type="ECO:0000256" key="4">
    <source>
        <dbReference type="ARBA" id="ARBA00038182"/>
    </source>
</evidence>
<evidence type="ECO:0000313" key="14">
    <source>
        <dbReference type="EMBL" id="JAV34998.1"/>
    </source>
</evidence>
<reference evidence="14" key="1">
    <citation type="submission" date="2017-01" db="EMBL/GenBank/DDBJ databases">
        <title>A deep insight into the sialotranscriptome of adult male and female Cluex tarsalis mosquitoes.</title>
        <authorList>
            <person name="Ribeiro J.M."/>
            <person name="Moreira F."/>
            <person name="Bernard K.A."/>
            <person name="Calvo E."/>
        </authorList>
    </citation>
    <scope>NUCLEOTIDE SEQUENCE</scope>
    <source>
        <strain evidence="14">Kern County</strain>
        <tissue evidence="14">Salivary glands</tissue>
    </source>
</reference>
<comment type="similarity">
    <text evidence="4">Belongs to the acetyltransferase family. AANAT subfamily.</text>
</comment>
<dbReference type="PANTHER" id="PTHR20905">
    <property type="entry name" value="N-ACETYLTRANSFERASE-RELATED"/>
    <property type="match status" value="1"/>
</dbReference>
<evidence type="ECO:0000256" key="13">
    <source>
        <dbReference type="ARBA" id="ARBA00052491"/>
    </source>
</evidence>
<dbReference type="Gene3D" id="3.40.630.30">
    <property type="match status" value="1"/>
</dbReference>
<evidence type="ECO:0000256" key="2">
    <source>
        <dbReference type="ARBA" id="ARBA00023315"/>
    </source>
</evidence>
<comment type="catalytic activity">
    <reaction evidence="10">
        <text>serotonin + (9Z)-octadecenoyl-CoA = N-(9Z-octadecenoyl)-serotonin + CoA + H(+)</text>
        <dbReference type="Rhea" id="RHEA:51392"/>
        <dbReference type="ChEBI" id="CHEBI:15378"/>
        <dbReference type="ChEBI" id="CHEBI:57287"/>
        <dbReference type="ChEBI" id="CHEBI:57387"/>
        <dbReference type="ChEBI" id="CHEBI:134064"/>
        <dbReference type="ChEBI" id="CHEBI:350546"/>
    </reaction>
    <physiologicalReaction direction="left-to-right" evidence="10">
        <dbReference type="Rhea" id="RHEA:51393"/>
    </physiologicalReaction>
</comment>
<evidence type="ECO:0000256" key="6">
    <source>
        <dbReference type="ARBA" id="ARBA00050189"/>
    </source>
</evidence>
<comment type="catalytic activity">
    <reaction evidence="8">
        <text>serotonin + (5Z,8Z,11Z,14Z)-eicosatetraenoyl-CoA = N-[(5Z,8Z,11Z,14Z)-eicosatetraenoyl]-serotonin + CoA + H(+)</text>
        <dbReference type="Rhea" id="RHEA:51396"/>
        <dbReference type="ChEBI" id="CHEBI:15378"/>
        <dbReference type="ChEBI" id="CHEBI:57287"/>
        <dbReference type="ChEBI" id="CHEBI:57368"/>
        <dbReference type="ChEBI" id="CHEBI:132255"/>
        <dbReference type="ChEBI" id="CHEBI:350546"/>
    </reaction>
    <physiologicalReaction direction="left-to-right" evidence="8">
        <dbReference type="Rhea" id="RHEA:51397"/>
    </physiologicalReaction>
</comment>
<protein>
    <recommendedName>
        <fullName evidence="5">aralkylamine N-acetyltransferase</fullName>
        <ecNumber evidence="5">2.3.1.87</ecNumber>
    </recommendedName>
</protein>
<comment type="pathway">
    <text evidence="3">Aromatic compound metabolism; melatonin biosynthesis; melatonin from serotonin: step 1/2.</text>
</comment>
<dbReference type="SUPFAM" id="SSF55729">
    <property type="entry name" value="Acyl-CoA N-acyltransferases (Nat)"/>
    <property type="match status" value="1"/>
</dbReference>
<evidence type="ECO:0000256" key="8">
    <source>
        <dbReference type="ARBA" id="ARBA00051284"/>
    </source>
</evidence>
<sequence length="283" mass="31861">MFRSLKFAGAKLSNAGEHLKRGVLSLVWPETSPSYRNKGVFTLSFFAKQSIPRPFTIRLAKAQDDPHILHFIRENFYCQEPLLKSLKVTKTMANPCLESRLCDNLKDGFTMIAVENKDNRIVGVALNQRNCIWDGDLLKDKADSVKCDPLRKLFYIWSIVSTEPKLHQKYNTDCIFEIAILATAREAQGQGIGYQLTVHSLNLARDLGFEVARMDCTSEYSSRLAQRAGMECIWSVPYKHLVDNAKNPVVKPEVPHTHIRVHATQLKPAAPTTTTTTPTKGST</sequence>